<evidence type="ECO:0000259" key="5">
    <source>
        <dbReference type="PROSITE" id="PS50893"/>
    </source>
</evidence>
<keyword evidence="1" id="KW-0813">Transport</keyword>
<dbReference type="InterPro" id="IPR017911">
    <property type="entry name" value="MacB-like_ATP-bd"/>
</dbReference>
<dbReference type="FunFam" id="3.40.50.300:FF:000032">
    <property type="entry name" value="Export ABC transporter ATP-binding protein"/>
    <property type="match status" value="1"/>
</dbReference>
<protein>
    <submittedName>
        <fullName evidence="7">ABC-type lipoprotein export system ATPase subunit</fullName>
    </submittedName>
</protein>
<dbReference type="PANTHER" id="PTHR24220:SF685">
    <property type="entry name" value="ABC TRANSPORTER RELATED"/>
    <property type="match status" value="1"/>
</dbReference>
<evidence type="ECO:0000259" key="6">
    <source>
        <dbReference type="PROSITE" id="PS51740"/>
    </source>
</evidence>
<keyword evidence="2" id="KW-0547">Nucleotide-binding</keyword>
<dbReference type="GO" id="GO:0003677">
    <property type="term" value="F:DNA binding"/>
    <property type="evidence" value="ECO:0007669"/>
    <property type="project" value="UniProtKB-UniRule"/>
</dbReference>
<accession>A0A2A9HE18</accession>
<dbReference type="PROSITE" id="PS00211">
    <property type="entry name" value="ABC_TRANSPORTER_1"/>
    <property type="match status" value="1"/>
</dbReference>
<evidence type="ECO:0000256" key="2">
    <source>
        <dbReference type="ARBA" id="ARBA00022741"/>
    </source>
</evidence>
<dbReference type="GO" id="GO:0098796">
    <property type="term" value="C:membrane protein complex"/>
    <property type="evidence" value="ECO:0007669"/>
    <property type="project" value="UniProtKB-ARBA"/>
</dbReference>
<dbReference type="Proteomes" id="UP000223071">
    <property type="component" value="Unassembled WGS sequence"/>
</dbReference>
<dbReference type="Pfam" id="PF00005">
    <property type="entry name" value="ABC_tran"/>
    <property type="match status" value="1"/>
</dbReference>
<dbReference type="GO" id="GO:0005524">
    <property type="term" value="F:ATP binding"/>
    <property type="evidence" value="ECO:0007669"/>
    <property type="project" value="UniProtKB-KW"/>
</dbReference>
<feature type="domain" description="SpoVT-AbrB" evidence="6">
    <location>
        <begin position="259"/>
        <end position="302"/>
    </location>
</feature>
<dbReference type="InterPro" id="IPR003439">
    <property type="entry name" value="ABC_transporter-like_ATP-bd"/>
</dbReference>
<dbReference type="PROSITE" id="PS50893">
    <property type="entry name" value="ABC_TRANSPORTER_2"/>
    <property type="match status" value="1"/>
</dbReference>
<dbReference type="InterPro" id="IPR015854">
    <property type="entry name" value="ABC_transpr_LolD-like"/>
</dbReference>
<evidence type="ECO:0000313" key="7">
    <source>
        <dbReference type="EMBL" id="PFG74254.1"/>
    </source>
</evidence>
<keyword evidence="3" id="KW-0067">ATP-binding</keyword>
<evidence type="ECO:0000313" key="8">
    <source>
        <dbReference type="Proteomes" id="UP000223071"/>
    </source>
</evidence>
<dbReference type="AlphaFoldDB" id="A0A2A9HE18"/>
<dbReference type="RefSeq" id="WP_098503652.1">
    <property type="nucleotide sequence ID" value="NZ_PDJQ01000001.1"/>
</dbReference>
<dbReference type="InterPro" id="IPR003593">
    <property type="entry name" value="AAA+_ATPase"/>
</dbReference>
<proteinExistence type="predicted"/>
<dbReference type="CDD" id="cd03255">
    <property type="entry name" value="ABC_MJ0796_LolCDE_FtsE"/>
    <property type="match status" value="1"/>
</dbReference>
<keyword evidence="7" id="KW-0449">Lipoprotein</keyword>
<dbReference type="GO" id="GO:0016887">
    <property type="term" value="F:ATP hydrolysis activity"/>
    <property type="evidence" value="ECO:0007669"/>
    <property type="project" value="InterPro"/>
</dbReference>
<keyword evidence="8" id="KW-1185">Reference proteome</keyword>
<evidence type="ECO:0000256" key="1">
    <source>
        <dbReference type="ARBA" id="ARBA00022448"/>
    </source>
</evidence>
<comment type="caution">
    <text evidence="7">The sequence shown here is derived from an EMBL/GenBank/DDBJ whole genome shotgun (WGS) entry which is preliminary data.</text>
</comment>
<dbReference type="EMBL" id="PDJQ01000001">
    <property type="protein sequence ID" value="PFG74254.1"/>
    <property type="molecule type" value="Genomic_DNA"/>
</dbReference>
<feature type="domain" description="ABC transporter" evidence="5">
    <location>
        <begin position="20"/>
        <end position="261"/>
    </location>
</feature>
<dbReference type="PANTHER" id="PTHR24220">
    <property type="entry name" value="IMPORT ATP-BINDING PROTEIN"/>
    <property type="match status" value="1"/>
</dbReference>
<dbReference type="InterPro" id="IPR027417">
    <property type="entry name" value="P-loop_NTPase"/>
</dbReference>
<evidence type="ECO:0000256" key="4">
    <source>
        <dbReference type="PROSITE-ProRule" id="PRU01076"/>
    </source>
</evidence>
<gene>
    <name evidence="7" type="ORF">A9A59_1469</name>
</gene>
<dbReference type="Gene3D" id="3.40.50.300">
    <property type="entry name" value="P-loop containing nucleotide triphosphate hydrolases"/>
    <property type="match status" value="1"/>
</dbReference>
<evidence type="ECO:0000256" key="3">
    <source>
        <dbReference type="ARBA" id="ARBA00022840"/>
    </source>
</evidence>
<dbReference type="SMART" id="SM00382">
    <property type="entry name" value="AAA"/>
    <property type="match status" value="1"/>
</dbReference>
<dbReference type="GO" id="GO:0005886">
    <property type="term" value="C:plasma membrane"/>
    <property type="evidence" value="ECO:0007669"/>
    <property type="project" value="TreeGrafter"/>
</dbReference>
<dbReference type="SUPFAM" id="SSF52540">
    <property type="entry name" value="P-loop containing nucleoside triphosphate hydrolases"/>
    <property type="match status" value="1"/>
</dbReference>
<dbReference type="GO" id="GO:0022857">
    <property type="term" value="F:transmembrane transporter activity"/>
    <property type="evidence" value="ECO:0007669"/>
    <property type="project" value="TreeGrafter"/>
</dbReference>
<organism evidence="7 8">
    <name type="scientific">Tepidiforma thermophila (strain KCTC 52669 / CGMCC 1.13589 / G233)</name>
    <dbReference type="NCBI Taxonomy" id="2761530"/>
    <lineage>
        <taxon>Bacteria</taxon>
        <taxon>Bacillati</taxon>
        <taxon>Chloroflexota</taxon>
        <taxon>Tepidiformia</taxon>
        <taxon>Tepidiformales</taxon>
        <taxon>Tepidiformaceae</taxon>
        <taxon>Tepidiforma</taxon>
    </lineage>
</organism>
<reference evidence="7 8" key="1">
    <citation type="submission" date="2017-09" db="EMBL/GenBank/DDBJ databases">
        <title>Sequencing the genomes of two abundant thermophiles in Great Basin hot springs: Thermocrinis jamiesonii and novel Chloroflexi Thermoflexus hugenholtzii.</title>
        <authorList>
            <person name="Hedlund B."/>
        </authorList>
    </citation>
    <scope>NUCLEOTIDE SEQUENCE [LARGE SCALE GENOMIC DNA]</scope>
    <source>
        <strain evidence="7 8">G233</strain>
    </source>
</reference>
<keyword evidence="4" id="KW-0238">DNA-binding</keyword>
<dbReference type="InterPro" id="IPR017871">
    <property type="entry name" value="ABC_transporter-like_CS"/>
</dbReference>
<name>A0A2A9HE18_TEPT2</name>
<dbReference type="InterPro" id="IPR007159">
    <property type="entry name" value="SpoVT-AbrB_dom"/>
</dbReference>
<dbReference type="PROSITE" id="PS51740">
    <property type="entry name" value="SPOVT_ABRB"/>
    <property type="match status" value="1"/>
</dbReference>
<sequence length="312" mass="34851">MELVPTYATEPGSEGDDLYIRCEDLFKIYKTANLEVVALRGLDLKVRRGEFMAIVGASGSGKSTLLNILAGLDTPSAGRCYVGGQDLLTMSSKEMVRYRRRQVGFVWQQTGRNLVPYLDAVQNVEVPMVLDGVPPREAQERAVRLLEMVLMGHRLHHRPEMLSGGEQQRVSIAVALANNPPLLLADEPTGELDSVGADTVYEVFRTLNKELGTTIVIVTHDPDIAARVDRVVAIRDGRTSSEIYRRVRFEGTEAKVSHEEYVLVDAAGRLQIPREYLDELEIHDRVRVILGEGRIEVLPDGRRRVRPRGAAW</sequence>